<feature type="compositionally biased region" description="Basic and acidic residues" evidence="1">
    <location>
        <begin position="1298"/>
        <end position="1308"/>
    </location>
</feature>
<sequence length="1766" mass="188848">MWFSPDFSVGLLALHALAIAGLSYCLILLWRKRQHSVARLVAVAVLIDLACAVFTLRGELSELRALYASISGGSSGLTVDVCRSNHGARLLLRMASMAYTGALAVYSQRYAAHATMARPLLSGRAAALSSLWIAGCVLSTGFLWATRDWWQTLVTDAQGHAVACRPEPSAERPIHAVIGTLSMAAWLAVSIPALAGFSRVYANVRKANGASLQARFKLRLSVLSLVYASVVGWYASHNIAVAVFGTDDASDVFSFTAHITSQASPFFFALYYLWLLRWLPAAKELYAIGETVAVQVSSKTGSCHTTALSRSVAAKASLVKDAALVEEDAFDAVQSAIALSPADSDNRHDATDASLRHRFRPGHRGLTESDIAMALRNVAETRRSAATSNNSTSHRSTVASASQVRECVDGLLAAFSQWEAARPPARFRRTLSAQSDDGYIRRGNAMAARSSSAATAPSNFSWLDLNCAAQEQLYAPHVPTEVIAYPLTATTDSDDEKKGGFFSRLWGGSKSKKSKKHGAESDGKASTSAASSSTRASVQQPDAFKPLPSQPSSPSSTRQEEKAPASPEKTECTHSSENIISHVAHDAIDGVTTAVHRVESWFFGSPSKSKGRDVGRALSAATTVVGEASGKEAGRVIVRSGRRFIRRSFTCYVSSGARIENREMELSADDLLEAVSHAAVKSSGVNTTHKNRRFIKYAISQWNMKLAKSDRAVIELAVEDVDRAIAEASRYASQVVVRNGRRFIRRILSRWCYHKSAIVQEPVEVAAEDVAQAAGEPQDAASIKIHDGQRYVDRIYALWDAQSSAITYVAAEYLQDDVKLADVEASNLTASIVVRSGHRLLRRGFIRWDETSNAGTREELELSAADVQKAAAIAQSGEGEHIIVRNGRRYVRIQYTYWDAHNFRIAHDELAISLEDLCHAQDEIATFAAVSIVHHRRRYLRRIFTFWDAVAGREHRRVGEMFVDDVAHIVAECADSACSKVVVHNGRRFYKHIISKWDARAKKTVDESNEIAIDDLQQAYIAAANIPTAVVVRQSRRNKTMARLGLDLHHLVVGLLHIVGGNLDLLRDGLALGGVPSDAPNKHPSSANNKACLVRCSLSSFRHLAARLRLGLDNFDVGTLDIVDGNLGGLLDRLVGGGAPRSECTADVATAVPLDYHVSGSVGSGRGDILRVDLDVLLLLLAGRLVPVGESAHDVAAADASNHHGGNRGDFGLGQLEIAGINVHLAVNDTLLDLVPNGKSAHDISSSLAHNDNTTGNGLLVHGLERVVLGQLDDQRDRLAQASIPEAHETSNEAAALADHHGGGEAEHLSARGLKVGRVDGYVLLHDPASCAVPSSEASNQEGTAVVADGLDGLVRRRRRHRLVNVVGGNLQLLLDHLAQLDVVDGVDALDETPALAKDNRVDGLGVQRSKGCLAGLRKLIGGDLQLLVDQGVGLVVPARVHTADKLVAVAVDNEHTAARRVLPGRGDVVQRELELDRHHLVLGDAPARERVPDEPLAVAQDHMVVLLGVELLLGEAERGVDVIGVELDDLAHNGACANIPARVDASHEAALAADDHRGGGAMRVGANLDLVQRQLGLLVDDRLLLVVPAAEDAAHELASIADDHLRGVAGSAAALLAKELARIDNAELAHLLALLAALLAPVQDHLANVLAAVACGDDVLLGGLLVVGIVVGLLHNVHHGQLVALRLLVPQIHIATNKACISTNQHVDGECGIGGDAARALHVVDQQAELLDHRTVLLAAPAGERVAADALAVALGDRDAALVVD</sequence>
<feature type="region of interest" description="Disordered" evidence="1">
    <location>
        <begin position="1284"/>
        <end position="1308"/>
    </location>
</feature>
<evidence type="ECO:0000256" key="2">
    <source>
        <dbReference type="SAM" id="Phobius"/>
    </source>
</evidence>
<gene>
    <name evidence="3" type="ORF">SYNPS1DRAFT_27006</name>
</gene>
<protein>
    <submittedName>
        <fullName evidence="3">Uncharacterized protein</fullName>
    </submittedName>
</protein>
<keyword evidence="2" id="KW-1133">Transmembrane helix</keyword>
<feature type="transmembrane region" description="Helical" evidence="2">
    <location>
        <begin position="174"/>
        <end position="197"/>
    </location>
</feature>
<feature type="transmembrane region" description="Helical" evidence="2">
    <location>
        <begin position="218"/>
        <end position="235"/>
    </location>
</feature>
<evidence type="ECO:0000313" key="4">
    <source>
        <dbReference type="Proteomes" id="UP000278143"/>
    </source>
</evidence>
<keyword evidence="2" id="KW-0472">Membrane</keyword>
<feature type="region of interest" description="Disordered" evidence="1">
    <location>
        <begin position="501"/>
        <end position="574"/>
    </location>
</feature>
<name>A0A4P9Z4F7_9FUNG</name>
<feature type="compositionally biased region" description="Low complexity" evidence="1">
    <location>
        <begin position="546"/>
        <end position="556"/>
    </location>
</feature>
<proteinExistence type="predicted"/>
<reference evidence="4" key="1">
    <citation type="journal article" date="2018" name="Nat. Microbiol.">
        <title>Leveraging single-cell genomics to expand the fungal tree of life.</title>
        <authorList>
            <person name="Ahrendt S.R."/>
            <person name="Quandt C.A."/>
            <person name="Ciobanu D."/>
            <person name="Clum A."/>
            <person name="Salamov A."/>
            <person name="Andreopoulos B."/>
            <person name="Cheng J.F."/>
            <person name="Woyke T."/>
            <person name="Pelin A."/>
            <person name="Henrissat B."/>
            <person name="Reynolds N.K."/>
            <person name="Benny G.L."/>
            <person name="Smith M.E."/>
            <person name="James T.Y."/>
            <person name="Grigoriev I.V."/>
        </authorList>
    </citation>
    <scope>NUCLEOTIDE SEQUENCE [LARGE SCALE GENOMIC DNA]</scope>
    <source>
        <strain evidence="4">Benny S71-1</strain>
    </source>
</reference>
<dbReference type="Proteomes" id="UP000278143">
    <property type="component" value="Unassembled WGS sequence"/>
</dbReference>
<feature type="non-terminal residue" evidence="3">
    <location>
        <position position="1766"/>
    </location>
</feature>
<dbReference type="EMBL" id="KZ989225">
    <property type="protein sequence ID" value="RKP27335.1"/>
    <property type="molecule type" value="Genomic_DNA"/>
</dbReference>
<keyword evidence="4" id="KW-1185">Reference proteome</keyword>
<feature type="compositionally biased region" description="Low complexity" evidence="1">
    <location>
        <begin position="525"/>
        <end position="537"/>
    </location>
</feature>
<feature type="transmembrane region" description="Helical" evidence="2">
    <location>
        <begin position="126"/>
        <end position="145"/>
    </location>
</feature>
<feature type="compositionally biased region" description="Basic and acidic residues" evidence="1">
    <location>
        <begin position="558"/>
        <end position="574"/>
    </location>
</feature>
<feature type="transmembrane region" description="Helical" evidence="2">
    <location>
        <begin position="37"/>
        <end position="56"/>
    </location>
</feature>
<feature type="transmembrane region" description="Helical" evidence="2">
    <location>
        <begin position="90"/>
        <end position="106"/>
    </location>
</feature>
<evidence type="ECO:0000313" key="3">
    <source>
        <dbReference type="EMBL" id="RKP27335.1"/>
    </source>
</evidence>
<keyword evidence="2" id="KW-0812">Transmembrane</keyword>
<evidence type="ECO:0000256" key="1">
    <source>
        <dbReference type="SAM" id="MobiDB-lite"/>
    </source>
</evidence>
<dbReference type="OrthoDB" id="10578335at2759"/>
<accession>A0A4P9Z4F7</accession>
<organism evidence="3 4">
    <name type="scientific">Syncephalis pseudoplumigaleata</name>
    <dbReference type="NCBI Taxonomy" id="1712513"/>
    <lineage>
        <taxon>Eukaryota</taxon>
        <taxon>Fungi</taxon>
        <taxon>Fungi incertae sedis</taxon>
        <taxon>Zoopagomycota</taxon>
        <taxon>Zoopagomycotina</taxon>
        <taxon>Zoopagomycetes</taxon>
        <taxon>Zoopagales</taxon>
        <taxon>Piptocephalidaceae</taxon>
        <taxon>Syncephalis</taxon>
    </lineage>
</organism>
<feature type="transmembrane region" description="Helical" evidence="2">
    <location>
        <begin position="12"/>
        <end position="30"/>
    </location>
</feature>